<evidence type="ECO:0000256" key="2">
    <source>
        <dbReference type="ARBA" id="ARBA00022630"/>
    </source>
</evidence>
<keyword evidence="2" id="KW-0285">Flavoprotein</keyword>
<evidence type="ECO:0000256" key="3">
    <source>
        <dbReference type="ARBA" id="ARBA00022827"/>
    </source>
</evidence>
<evidence type="ECO:0000313" key="7">
    <source>
        <dbReference type="Proteomes" id="UP001057481"/>
    </source>
</evidence>
<reference evidence="6" key="1">
    <citation type="submission" date="2021-04" db="EMBL/GenBank/DDBJ databases">
        <title>Taxonomic assessment of Weissella genus.</title>
        <authorList>
            <person name="Fanelli F."/>
            <person name="Chieffi D."/>
            <person name="Dell'Aquila A."/>
            <person name="Gyu-Sung C."/>
            <person name="Franz C.M.A.P."/>
            <person name="Fusco V."/>
        </authorList>
    </citation>
    <scope>NUCLEOTIDE SEQUENCE</scope>
    <source>
        <strain evidence="6">LMG 25373</strain>
    </source>
</reference>
<keyword evidence="7" id="KW-1185">Reference proteome</keyword>
<comment type="caution">
    <text evidence="6">The sequence shown here is derived from an EMBL/GenBank/DDBJ whole genome shotgun (WGS) entry which is preliminary data.</text>
</comment>
<protein>
    <submittedName>
        <fullName evidence="6">FAD-binding protein</fullName>
    </submittedName>
</protein>
<dbReference type="PANTHER" id="PTHR43400:SF7">
    <property type="entry name" value="FAD-DEPENDENT OXIDOREDUCTASE 2 FAD BINDING DOMAIN-CONTAINING PROTEIN"/>
    <property type="match status" value="1"/>
</dbReference>
<dbReference type="Gene3D" id="3.50.50.60">
    <property type="entry name" value="FAD/NAD(P)-binding domain"/>
    <property type="match status" value="1"/>
</dbReference>
<organism evidence="6 7">
    <name type="scientific">Periweissella beninensis</name>
    <dbReference type="NCBI Taxonomy" id="504936"/>
    <lineage>
        <taxon>Bacteria</taxon>
        <taxon>Bacillati</taxon>
        <taxon>Bacillota</taxon>
        <taxon>Bacilli</taxon>
        <taxon>Lactobacillales</taxon>
        <taxon>Lactobacillaceae</taxon>
        <taxon>Periweissella</taxon>
    </lineage>
</organism>
<feature type="domain" description="FAD-dependent oxidoreductase 2 FAD-binding" evidence="5">
    <location>
        <begin position="45"/>
        <end position="346"/>
    </location>
</feature>
<evidence type="ECO:0000259" key="5">
    <source>
        <dbReference type="Pfam" id="PF00890"/>
    </source>
</evidence>
<dbReference type="InterPro" id="IPR027477">
    <property type="entry name" value="Succ_DH/fumarate_Rdtase_cat_sf"/>
</dbReference>
<evidence type="ECO:0000313" key="6">
    <source>
        <dbReference type="EMBL" id="MCM2437527.1"/>
    </source>
</evidence>
<gene>
    <name evidence="6" type="ORF">KAK10_06350</name>
</gene>
<dbReference type="Proteomes" id="UP001057481">
    <property type="component" value="Unassembled WGS sequence"/>
</dbReference>
<keyword evidence="4" id="KW-0560">Oxidoreductase</keyword>
<dbReference type="EMBL" id="JAGMVS010000064">
    <property type="protein sequence ID" value="MCM2437527.1"/>
    <property type="molecule type" value="Genomic_DNA"/>
</dbReference>
<evidence type="ECO:0000256" key="4">
    <source>
        <dbReference type="ARBA" id="ARBA00023002"/>
    </source>
</evidence>
<accession>A0ABT0VM79</accession>
<dbReference type="InterPro" id="IPR003953">
    <property type="entry name" value="FAD-dep_OxRdtase_2_FAD-bd"/>
</dbReference>
<dbReference type="PANTHER" id="PTHR43400">
    <property type="entry name" value="FUMARATE REDUCTASE"/>
    <property type="match status" value="1"/>
</dbReference>
<evidence type="ECO:0000256" key="1">
    <source>
        <dbReference type="ARBA" id="ARBA00001974"/>
    </source>
</evidence>
<keyword evidence="3" id="KW-0274">FAD</keyword>
<proteinExistence type="predicted"/>
<dbReference type="InterPro" id="IPR036188">
    <property type="entry name" value="FAD/NAD-bd_sf"/>
</dbReference>
<dbReference type="SUPFAM" id="SSF51905">
    <property type="entry name" value="FAD/NAD(P)-binding domain"/>
    <property type="match status" value="1"/>
</dbReference>
<dbReference type="SUPFAM" id="SSF56425">
    <property type="entry name" value="Succinate dehydrogenase/fumarate reductase flavoprotein, catalytic domain"/>
    <property type="match status" value="1"/>
</dbReference>
<dbReference type="RefSeq" id="WP_205143589.1">
    <property type="nucleotide sequence ID" value="NZ_JAGMVS010000064.1"/>
</dbReference>
<comment type="cofactor">
    <cofactor evidence="1">
        <name>FAD</name>
        <dbReference type="ChEBI" id="CHEBI:57692"/>
    </cofactor>
</comment>
<dbReference type="Gene3D" id="3.90.700.10">
    <property type="entry name" value="Succinate dehydrogenase/fumarate reductase flavoprotein, catalytic domain"/>
    <property type="match status" value="1"/>
</dbReference>
<sequence>MIINNFICEILVKLLIKSGATILNGSNVVATGSKVADNIFGANTDTAAQLAADVTRESKGTNYPELTQLMTANIGSAIDFISDFADLHYQKAQTQTPEHSIARQVELPSASSYEFIEKVSQAFTAKGGEIRLGARVEKIKRDEQGTIIGLIAETKTATLDINCRSIVLVTGGHGANAKMRGSESEGIDYYDPMTSTGDAYSFTEELNLSTHDLGWYKIYPHGVEVEPGIAKLTTYASKKATDLGGIYVNVEGKRIINELDVYTTFRDVILQQTGKVAYLVMDKRTWQEFYALLVQHNFSEVEVAAFFEEPAKRPVFAKGSLKEVAAIAGINDKQLAQTIKDYQGYAQSGSY</sequence>
<dbReference type="InterPro" id="IPR050315">
    <property type="entry name" value="FAD-oxidoreductase_2"/>
</dbReference>
<dbReference type="Pfam" id="PF00890">
    <property type="entry name" value="FAD_binding_2"/>
    <property type="match status" value="1"/>
</dbReference>
<name>A0ABT0VM79_9LACO</name>